<feature type="region of interest" description="Disordered" evidence="2">
    <location>
        <begin position="182"/>
        <end position="236"/>
    </location>
</feature>
<feature type="coiled-coil region" evidence="1">
    <location>
        <begin position="723"/>
        <end position="750"/>
    </location>
</feature>
<feature type="transmembrane region" description="Helical" evidence="3">
    <location>
        <begin position="530"/>
        <end position="550"/>
    </location>
</feature>
<keyword evidence="3" id="KW-1133">Transmembrane helix</keyword>
<dbReference type="SUPFAM" id="SSF53955">
    <property type="entry name" value="Lysozyme-like"/>
    <property type="match status" value="1"/>
</dbReference>
<feature type="transmembrane region" description="Helical" evidence="3">
    <location>
        <begin position="562"/>
        <end position="587"/>
    </location>
</feature>
<evidence type="ECO:0008006" key="6">
    <source>
        <dbReference type="Google" id="ProtNLM"/>
    </source>
</evidence>
<dbReference type="EMBL" id="CP109441">
    <property type="protein sequence ID" value="WUV42780.1"/>
    <property type="molecule type" value="Genomic_DNA"/>
</dbReference>
<name>A0ABZ1YHT2_9NOCA</name>
<protein>
    <recommendedName>
        <fullName evidence="6">Tape measure protein</fullName>
    </recommendedName>
</protein>
<evidence type="ECO:0000313" key="5">
    <source>
        <dbReference type="Proteomes" id="UP001432062"/>
    </source>
</evidence>
<dbReference type="InterPro" id="IPR023346">
    <property type="entry name" value="Lysozyme-like_dom_sf"/>
</dbReference>
<keyword evidence="3" id="KW-0472">Membrane</keyword>
<dbReference type="Proteomes" id="UP001432062">
    <property type="component" value="Chromosome"/>
</dbReference>
<keyword evidence="5" id="KW-1185">Reference proteome</keyword>
<dbReference type="PANTHER" id="PTHR47372">
    <property type="entry name" value="DAUER UP-REGULATED-RELATED"/>
    <property type="match status" value="1"/>
</dbReference>
<evidence type="ECO:0000256" key="2">
    <source>
        <dbReference type="SAM" id="MobiDB-lite"/>
    </source>
</evidence>
<feature type="coiled-coil region" evidence="1">
    <location>
        <begin position="91"/>
        <end position="178"/>
    </location>
</feature>
<dbReference type="RefSeq" id="WP_329405398.1">
    <property type="nucleotide sequence ID" value="NZ_CP109441.1"/>
</dbReference>
<evidence type="ECO:0000313" key="4">
    <source>
        <dbReference type="EMBL" id="WUV42780.1"/>
    </source>
</evidence>
<reference evidence="4" key="1">
    <citation type="submission" date="2022-10" db="EMBL/GenBank/DDBJ databases">
        <title>The complete genomes of actinobacterial strains from the NBC collection.</title>
        <authorList>
            <person name="Joergensen T.S."/>
            <person name="Alvarez Arevalo M."/>
            <person name="Sterndorff E.B."/>
            <person name="Faurdal D."/>
            <person name="Vuksanovic O."/>
            <person name="Mourched A.-S."/>
            <person name="Charusanti P."/>
            <person name="Shaw S."/>
            <person name="Blin K."/>
            <person name="Weber T."/>
        </authorList>
    </citation>
    <scope>NUCLEOTIDE SEQUENCE</scope>
    <source>
        <strain evidence="4">NBC_01482</strain>
    </source>
</reference>
<keyword evidence="1" id="KW-0175">Coiled coil</keyword>
<feature type="compositionally biased region" description="Basic and acidic residues" evidence="2">
    <location>
        <begin position="182"/>
        <end position="220"/>
    </location>
</feature>
<evidence type="ECO:0000256" key="1">
    <source>
        <dbReference type="SAM" id="Coils"/>
    </source>
</evidence>
<proteinExistence type="predicted"/>
<feature type="compositionally biased region" description="Polar residues" evidence="2">
    <location>
        <begin position="630"/>
        <end position="654"/>
    </location>
</feature>
<accession>A0ABZ1YHT2</accession>
<keyword evidence="3" id="KW-0812">Transmembrane</keyword>
<feature type="region of interest" description="Disordered" evidence="2">
    <location>
        <begin position="2256"/>
        <end position="2279"/>
    </location>
</feature>
<organism evidence="4 5">
    <name type="scientific">Nocardia vinacea</name>
    <dbReference type="NCBI Taxonomy" id="96468"/>
    <lineage>
        <taxon>Bacteria</taxon>
        <taxon>Bacillati</taxon>
        <taxon>Actinomycetota</taxon>
        <taxon>Actinomycetes</taxon>
        <taxon>Mycobacteriales</taxon>
        <taxon>Nocardiaceae</taxon>
        <taxon>Nocardia</taxon>
    </lineage>
</organism>
<feature type="compositionally biased region" description="Pro residues" evidence="2">
    <location>
        <begin position="1587"/>
        <end position="1609"/>
    </location>
</feature>
<feature type="region of interest" description="Disordered" evidence="2">
    <location>
        <begin position="1587"/>
        <end position="1611"/>
    </location>
</feature>
<gene>
    <name evidence="4" type="ORF">OG563_26410</name>
</gene>
<sequence length="2428" mass="258834">MSLTAGHVKIVVSPDLNNFEKQLRQSLRRSLGNLRDTQSGRDLTTAEVVAAVDEKQARDAGARAAKAADEGYRRSAKSNRAAATRFEDGTQRQLERIRKTAAAKREQAELKNAAAAEARAKRRREEAAAADLKHAARLGKTRETHAARTELAEQQRTARAIERAKQRAAAEAKAAKAAVELDRKATAERERIGRDAERRATRSSRSRRDSPTRHFDRARAAVDAAGPKTREAQASAADWMQLARSYDRAGQRLRVLNEQLAKTRRAHAAALDVQALTNVDPKARAADHRRAATRVQAQEASLAAIMRNIETTQQQRAQSRRGVDDARWMFERVNSNDHVSAEQMRHIQKLVQKRYGEARYELPGAATGTDSATISALAKRLLERNGNRARLPEDTAAISAATSAARDRDRIETAYQLLLSRRQGVIDKLTQATLDLHRADRDQNIDLERKNKLIEAYNVASQAYAEHRAKTSELSFRRDAADVDVASGANRLRSRLDRGTGARFLERIDLHAGEKLKALNDKVIYVGRSLASMMQIAVAATVTVAALGAVKLVPLLSSASQALTTFAALPAVLAAVGTGIASVAVGFSGIGSAVKAASEAAEQDSEARLDALERERDAQRSLEDARENASDTYQSGQRQIASAERSVQSALTSSERAQKSLNAARKAAVERIRDVNDALRGTALDERGAVLALKRAERNITDLFARGGDGVTGLDVEEAVQARDEAAFNLDQVRRNNEKKRAEAAETNQKGVEGSDAVISAKEALADSRQAVIDAQENAVEAVDRVSKANADAAERVVAAQEKVAEAARELAKGTTADQKLAKLMAQLSPQAQGLVRDLIAAKPALHQVKLAAQDALTNGLGASMTKFLDTQLPLMKVGFAAINSEINTGLKSSLSVLSDPATQRDYVTFLTNTRGGFRNLVTAAAPLTRIFTDMSTAGSSVLPRLGQAVDNVADRWSARISLARDTGELNASIDRGIDKMRELGQIVANTFGGIRGVFAALHGEGDSMTARMAEATKHFEEWAKSAQGAAKVRRVYEAIARAAERLNSILGSIGSIVVDVLGPVADNFGITLDVAEMLITAVASIVNALMGFGPAAALIESVVTAFAALYAMRTLSRVFDGIKSAATTAYTGVGVAAISAREKLGKEMERAKTTTVGHFAGMRTAAATAVSGIGAGFRGLANAMGGWMNLGVTAALVAISLLNSAIDSARTKWVAYQTSMRERGQFQTNWAADLQDALNQSGGVADENVRGVVLRAVQNMRSGLDTDIDNKSTFWQQYGEQFNDNAWWNIGAHMSDLLGTSALSTPTGEQHTPQAAARDRLADAASSVRGALEKLNVSDTELTRKLSGSDQDWQQFREQLVGVADGGELAAERLDKLRETFNRSKDVASRLTATIDNMKSGYLEASDAVAQLTANLNKQNANNLTVDDARVAAYEKLNQLKGFKPEDGGGALFSGDEIDVTTTNGQALYQLLREIGSGYNELGSAAFDASYRQTQSTADATAAAQAATADIVAAVRERLAAYGLEGDALEALARKQGLAADSLTNALSGPAGLNTALTQPAPAATPSTNPLLGVLLGVNAPGAPAPSGAPLPSTPGVTPAPPAAPAAPTPAVAGVAPAAAQTPAPTQPPKTVPIAAAIPDYTGSLKAYRDYVGTIEAEYKDRLAPAFDGAIEKAVRLGTSLVDAVSAASPKLEELVGAIGGINLVFRDNITDGALSEWAKLRAGMDTDVRELVEDMLPKLVGALDDIAAKFASATTDSTGSFAGMKRAVAEPINWLINNVFNTALKNAWNEVRKILPSLPEWSAVIPPIPGYNRGGVIPGYEPGVDDRIVAVGKGEAIMRPEFVRAYGPDWINEMNAAARRGGVNAVQQIQGAYAGGGIVDSMRSAVAERWPNMALTSGLRFTDNGYHSKGMAADFSNGSSSTPEMQQLAAWIRSNFLSSTLQLIHNPFAHNILNMRDVGDGMTAYTPGTMAEHGNHVHWALARALGDLSSTVMPALGSNVLGDVGQLVREQLLEPMAQMRQAMNVGTDGMSQVAPAMFDQVMGAVQSMLSQSSMGADTTAFDVSAGARQWRPQIIAALQREGWEVNERNIALTEAQIDTESGGNPNIIQTVQDVNSGGNEGVGLLQVIPGTFAAHRNPSLPNDRTNPDANLSAALRYYRARWGNDLSTMWGKGHGYDQGGWLPDGGFGWNRSGKPEPVFTNDQWQILVSMIDTLRKLAPGVGALAAPSGPEQMVAQFHKVVAAVVEKVRGVAGASADQSEVDGASAPAATDSGGGDLDTGMARMTDPGAAPPDWVDPVSPADQGTVPADTGTTDPYLAAAMELRKPEHYMTIFDKAGKGFLEANWNQFTADLGITGEGFLSQAVRIGRNDDKNLGVEYIQKQIGDAIAKIPRVVEEHIHYHVADMDEALRKNAIRQRQESMSFISR</sequence>
<feature type="compositionally biased region" description="Basic and acidic residues" evidence="2">
    <location>
        <begin position="613"/>
        <end position="629"/>
    </location>
</feature>
<feature type="region of interest" description="Disordered" evidence="2">
    <location>
        <begin position="613"/>
        <end position="654"/>
    </location>
</feature>
<dbReference type="PANTHER" id="PTHR47372:SF11">
    <property type="entry name" value="RE19971P"/>
    <property type="match status" value="1"/>
</dbReference>
<evidence type="ECO:0000256" key="3">
    <source>
        <dbReference type="SAM" id="Phobius"/>
    </source>
</evidence>